<organism evidence="1 2">
    <name type="scientific">Araneus ventricosus</name>
    <name type="common">Orbweaver spider</name>
    <name type="synonym">Epeira ventricosa</name>
    <dbReference type="NCBI Taxonomy" id="182803"/>
    <lineage>
        <taxon>Eukaryota</taxon>
        <taxon>Metazoa</taxon>
        <taxon>Ecdysozoa</taxon>
        <taxon>Arthropoda</taxon>
        <taxon>Chelicerata</taxon>
        <taxon>Arachnida</taxon>
        <taxon>Araneae</taxon>
        <taxon>Araneomorphae</taxon>
        <taxon>Entelegynae</taxon>
        <taxon>Araneoidea</taxon>
        <taxon>Araneidae</taxon>
        <taxon>Araneus</taxon>
    </lineage>
</organism>
<accession>A0A4Y2P2N9</accession>
<name>A0A4Y2P2N9_ARAVE</name>
<dbReference type="EMBL" id="BGPR01010158">
    <property type="protein sequence ID" value="GBN44577.1"/>
    <property type="molecule type" value="Genomic_DNA"/>
</dbReference>
<keyword evidence="2" id="KW-1185">Reference proteome</keyword>
<reference evidence="1 2" key="1">
    <citation type="journal article" date="2019" name="Sci. Rep.">
        <title>Orb-weaving spider Araneus ventricosus genome elucidates the spidroin gene catalogue.</title>
        <authorList>
            <person name="Kono N."/>
            <person name="Nakamura H."/>
            <person name="Ohtoshi R."/>
            <person name="Moran D.A.P."/>
            <person name="Shinohara A."/>
            <person name="Yoshida Y."/>
            <person name="Fujiwara M."/>
            <person name="Mori M."/>
            <person name="Tomita M."/>
            <person name="Arakawa K."/>
        </authorList>
    </citation>
    <scope>NUCLEOTIDE SEQUENCE [LARGE SCALE GENOMIC DNA]</scope>
</reference>
<evidence type="ECO:0000313" key="1">
    <source>
        <dbReference type="EMBL" id="GBN44577.1"/>
    </source>
</evidence>
<comment type="caution">
    <text evidence="1">The sequence shown here is derived from an EMBL/GenBank/DDBJ whole genome shotgun (WGS) entry which is preliminary data.</text>
</comment>
<dbReference type="Proteomes" id="UP000499080">
    <property type="component" value="Unassembled WGS sequence"/>
</dbReference>
<evidence type="ECO:0000313" key="2">
    <source>
        <dbReference type="Proteomes" id="UP000499080"/>
    </source>
</evidence>
<protein>
    <submittedName>
        <fullName evidence="1">Uncharacterized protein</fullName>
    </submittedName>
</protein>
<gene>
    <name evidence="1" type="ORF">AVEN_136989_1</name>
</gene>
<proteinExistence type="predicted"/>
<sequence>MSILPTRALLLLHTSIYRDADFAEKLTTAIWDGKASLFVLGGVGKGESRPATSSAERRTFGEKAAFPRIRKTRRLGCGILLQSTSRGELQLDAQPLTRGTERFWLFFLAH</sequence>
<dbReference type="AlphaFoldDB" id="A0A4Y2P2N9"/>